<feature type="active site" description="Charge relay system" evidence="5">
    <location>
        <position position="137"/>
    </location>
</feature>
<sequence length="424" mass="40891">MAATTGSGRKGVGGRTYAAACCSLALLLTGAAAGSSAADATPTPLPSAGGTTAPVRLPVIPTGLDPQALKGCTKASPTVARTVPWAQQSLELLRAGQLSSGAGVTVAVVDTGVSRTAPALAGRVTAAGDAGKDCVGHGTFVAGLIAAAPAAGSGFSGVAPGSRVLGLSGFGPGGAPSEPAVAQAVRTAVDAGASVVDVSLGFQNSSAALDSALAYAARKDVLVVAAAVSDGVHYEDASDDDPPAVPFWPAARPGVLSVVDVDDTGSRPDGAVRPARADLAAPGDGVISIGPRGRGHYLGDGPSVAAALVAGAAVLLRSYAPKLTAPEVAARLEATAYPAPVPVLDAYAALSDVLPGAAGRTATPDTAFSLHPEPADPGPGHRALLVVAGSALAAGALAANAALARRRRSAPARSGATTPAAPPS</sequence>
<evidence type="ECO:0000256" key="2">
    <source>
        <dbReference type="ARBA" id="ARBA00022670"/>
    </source>
</evidence>
<dbReference type="PANTHER" id="PTHR43806:SF11">
    <property type="entry name" value="CEREVISIN-RELATED"/>
    <property type="match status" value="1"/>
</dbReference>
<keyword evidence="4 5" id="KW-0720">Serine protease</keyword>
<evidence type="ECO:0000256" key="3">
    <source>
        <dbReference type="ARBA" id="ARBA00022801"/>
    </source>
</evidence>
<evidence type="ECO:0000313" key="9">
    <source>
        <dbReference type="Proteomes" id="UP000778578"/>
    </source>
</evidence>
<feature type="domain" description="Peptidase S8/S53" evidence="7">
    <location>
        <begin position="101"/>
        <end position="336"/>
    </location>
</feature>
<accession>A0ABS7Q5X2</accession>
<keyword evidence="9" id="KW-1185">Reference proteome</keyword>
<keyword evidence="2 5" id="KW-0645">Protease</keyword>
<dbReference type="PROSITE" id="PS51892">
    <property type="entry name" value="SUBTILASE"/>
    <property type="match status" value="1"/>
</dbReference>
<dbReference type="InterPro" id="IPR036852">
    <property type="entry name" value="Peptidase_S8/S53_dom_sf"/>
</dbReference>
<evidence type="ECO:0000259" key="7">
    <source>
        <dbReference type="Pfam" id="PF00082"/>
    </source>
</evidence>
<dbReference type="InterPro" id="IPR022398">
    <property type="entry name" value="Peptidase_S8_His-AS"/>
</dbReference>
<protein>
    <submittedName>
        <fullName evidence="8">S8 family serine peptidase</fullName>
    </submittedName>
</protein>
<reference evidence="8 9" key="1">
    <citation type="submission" date="2021-08" db="EMBL/GenBank/DDBJ databases">
        <title>WGS of actinomycetes from Thailand.</title>
        <authorList>
            <person name="Thawai C."/>
        </authorList>
    </citation>
    <scope>NUCLEOTIDE SEQUENCE [LARGE SCALE GENOMIC DNA]</scope>
    <source>
        <strain evidence="8 9">PLK6-54</strain>
    </source>
</reference>
<comment type="similarity">
    <text evidence="1 5">Belongs to the peptidase S8 family.</text>
</comment>
<dbReference type="SUPFAM" id="SSF52743">
    <property type="entry name" value="Subtilisin-like"/>
    <property type="match status" value="1"/>
</dbReference>
<dbReference type="InterPro" id="IPR000209">
    <property type="entry name" value="Peptidase_S8/S53_dom"/>
</dbReference>
<evidence type="ECO:0000256" key="5">
    <source>
        <dbReference type="PROSITE-ProRule" id="PRU01240"/>
    </source>
</evidence>
<dbReference type="PANTHER" id="PTHR43806">
    <property type="entry name" value="PEPTIDASE S8"/>
    <property type="match status" value="1"/>
</dbReference>
<dbReference type="InterPro" id="IPR015500">
    <property type="entry name" value="Peptidase_S8_subtilisin-rel"/>
</dbReference>
<proteinExistence type="inferred from homology"/>
<feature type="chain" id="PRO_5045718854" evidence="6">
    <location>
        <begin position="38"/>
        <end position="424"/>
    </location>
</feature>
<feature type="signal peptide" evidence="6">
    <location>
        <begin position="1"/>
        <end position="37"/>
    </location>
</feature>
<dbReference type="EMBL" id="JAINZZ010000005">
    <property type="protein sequence ID" value="MBY8877397.1"/>
    <property type="molecule type" value="Genomic_DNA"/>
</dbReference>
<dbReference type="InterPro" id="IPR050131">
    <property type="entry name" value="Peptidase_S8_subtilisin-like"/>
</dbReference>
<organism evidence="8 9">
    <name type="scientific">Actinacidiphila acidipaludis</name>
    <dbReference type="NCBI Taxonomy" id="2873382"/>
    <lineage>
        <taxon>Bacteria</taxon>
        <taxon>Bacillati</taxon>
        <taxon>Actinomycetota</taxon>
        <taxon>Actinomycetes</taxon>
        <taxon>Kitasatosporales</taxon>
        <taxon>Streptomycetaceae</taxon>
        <taxon>Actinacidiphila</taxon>
    </lineage>
</organism>
<feature type="active site" description="Charge relay system" evidence="5">
    <location>
        <position position="303"/>
    </location>
</feature>
<evidence type="ECO:0000256" key="4">
    <source>
        <dbReference type="ARBA" id="ARBA00022825"/>
    </source>
</evidence>
<dbReference type="Gene3D" id="3.40.50.200">
    <property type="entry name" value="Peptidase S8/S53 domain"/>
    <property type="match status" value="1"/>
</dbReference>
<dbReference type="PROSITE" id="PS00137">
    <property type="entry name" value="SUBTILASE_HIS"/>
    <property type="match status" value="1"/>
</dbReference>
<dbReference type="Pfam" id="PF00082">
    <property type="entry name" value="Peptidase_S8"/>
    <property type="match status" value="1"/>
</dbReference>
<keyword evidence="3 5" id="KW-0378">Hydrolase</keyword>
<name>A0ABS7Q5X2_9ACTN</name>
<keyword evidence="6" id="KW-0732">Signal</keyword>
<evidence type="ECO:0000313" key="8">
    <source>
        <dbReference type="EMBL" id="MBY8877397.1"/>
    </source>
</evidence>
<dbReference type="PRINTS" id="PR00723">
    <property type="entry name" value="SUBTILISIN"/>
</dbReference>
<gene>
    <name evidence="8" type="ORF">K7862_07045</name>
</gene>
<evidence type="ECO:0000256" key="1">
    <source>
        <dbReference type="ARBA" id="ARBA00011073"/>
    </source>
</evidence>
<feature type="active site" description="Charge relay system" evidence="5">
    <location>
        <position position="110"/>
    </location>
</feature>
<dbReference type="RefSeq" id="WP_222961536.1">
    <property type="nucleotide sequence ID" value="NZ_JAINZZ010000005.1"/>
</dbReference>
<comment type="caution">
    <text evidence="8">The sequence shown here is derived from an EMBL/GenBank/DDBJ whole genome shotgun (WGS) entry which is preliminary data.</text>
</comment>
<dbReference type="Proteomes" id="UP000778578">
    <property type="component" value="Unassembled WGS sequence"/>
</dbReference>
<evidence type="ECO:0000256" key="6">
    <source>
        <dbReference type="SAM" id="SignalP"/>
    </source>
</evidence>